<dbReference type="InterPro" id="IPR005039">
    <property type="entry name" value="Ant_C"/>
</dbReference>
<organism evidence="2 3">
    <name type="scientific">Porcincola intestinalis</name>
    <dbReference type="NCBI Taxonomy" id="2606632"/>
    <lineage>
        <taxon>Bacteria</taxon>
        <taxon>Bacillati</taxon>
        <taxon>Bacillota</taxon>
        <taxon>Clostridia</taxon>
        <taxon>Lachnospirales</taxon>
        <taxon>Lachnospiraceae</taxon>
        <taxon>Porcincola</taxon>
    </lineage>
</organism>
<evidence type="ECO:0000313" key="2">
    <source>
        <dbReference type="EMBL" id="MSS13835.1"/>
    </source>
</evidence>
<dbReference type="Proteomes" id="UP000481852">
    <property type="component" value="Unassembled WGS sequence"/>
</dbReference>
<sequence length="178" mass="20174">MARALQLANAQVKELSWQCSRLDGQIQEQKKQIASLRPKAVYLDMILHSPSLVLTTQIAKDYGISAIRLNRLLHEWGIQYKRREQWILYAQYQGQGYTCSTSVEIRRSDGRLEVKYQTEWTQKGRAFLYQLLKSKGYLPVVEQQMGIMETAGANLLLAFSVSGGHGEEVKEAHAGGSE</sequence>
<proteinExistence type="predicted"/>
<evidence type="ECO:0000259" key="1">
    <source>
        <dbReference type="Pfam" id="PF03374"/>
    </source>
</evidence>
<name>A0A6L5X2J3_9FIRM</name>
<dbReference type="GO" id="GO:0003677">
    <property type="term" value="F:DNA binding"/>
    <property type="evidence" value="ECO:0007669"/>
    <property type="project" value="InterPro"/>
</dbReference>
<accession>A0A6L5X2J3</accession>
<dbReference type="RefSeq" id="WP_154522385.1">
    <property type="nucleotide sequence ID" value="NZ_VULZ01000001.1"/>
</dbReference>
<gene>
    <name evidence="2" type="ORF">FYJ35_02055</name>
</gene>
<evidence type="ECO:0000313" key="3">
    <source>
        <dbReference type="Proteomes" id="UP000481852"/>
    </source>
</evidence>
<dbReference type="EMBL" id="VULZ01000001">
    <property type="protein sequence ID" value="MSS13835.1"/>
    <property type="molecule type" value="Genomic_DNA"/>
</dbReference>
<feature type="domain" description="Antirepressor protein C-terminal" evidence="1">
    <location>
        <begin position="31"/>
        <end position="134"/>
    </location>
</feature>
<dbReference type="AlphaFoldDB" id="A0A6L5X2J3"/>
<reference evidence="2 3" key="1">
    <citation type="submission" date="2019-08" db="EMBL/GenBank/DDBJ databases">
        <title>In-depth cultivation of the pig gut microbiome towards novel bacterial diversity and tailored functional studies.</title>
        <authorList>
            <person name="Wylensek D."/>
            <person name="Hitch T.C.A."/>
            <person name="Clavel T."/>
        </authorList>
    </citation>
    <scope>NUCLEOTIDE SEQUENCE [LARGE SCALE GENOMIC DNA]</scope>
    <source>
        <strain evidence="2 3">Oil+RF-744-WCA-WT-11</strain>
    </source>
</reference>
<comment type="caution">
    <text evidence="2">The sequence shown here is derived from an EMBL/GenBank/DDBJ whole genome shotgun (WGS) entry which is preliminary data.</text>
</comment>
<keyword evidence="3" id="KW-1185">Reference proteome</keyword>
<protein>
    <recommendedName>
        <fullName evidence="1">Antirepressor protein C-terminal domain-containing protein</fullName>
    </recommendedName>
</protein>
<dbReference type="Pfam" id="PF03374">
    <property type="entry name" value="ANT"/>
    <property type="match status" value="1"/>
</dbReference>